<dbReference type="PROSITE" id="PS50928">
    <property type="entry name" value="ABC_TM1"/>
    <property type="match status" value="1"/>
</dbReference>
<gene>
    <name evidence="9" type="ORF">D9Q81_06750</name>
</gene>
<dbReference type="AlphaFoldDB" id="A0A3R9QYA8"/>
<comment type="caution">
    <text evidence="9">The sequence shown here is derived from an EMBL/GenBank/DDBJ whole genome shotgun (WGS) entry which is preliminary data.</text>
</comment>
<dbReference type="GO" id="GO:0055085">
    <property type="term" value="P:transmembrane transport"/>
    <property type="evidence" value="ECO:0007669"/>
    <property type="project" value="InterPro"/>
</dbReference>
<dbReference type="Gene3D" id="1.10.3720.10">
    <property type="entry name" value="MetI-like"/>
    <property type="match status" value="1"/>
</dbReference>
<feature type="transmembrane region" description="Helical" evidence="7">
    <location>
        <begin position="186"/>
        <end position="210"/>
    </location>
</feature>
<evidence type="ECO:0000313" key="9">
    <source>
        <dbReference type="EMBL" id="RSN68141.1"/>
    </source>
</evidence>
<evidence type="ECO:0000256" key="2">
    <source>
        <dbReference type="ARBA" id="ARBA00022448"/>
    </source>
</evidence>
<dbReference type="EMBL" id="RCOR01000036">
    <property type="protein sequence ID" value="RSN68141.1"/>
    <property type="molecule type" value="Genomic_DNA"/>
</dbReference>
<feature type="transmembrane region" description="Helical" evidence="7">
    <location>
        <begin position="130"/>
        <end position="148"/>
    </location>
</feature>
<dbReference type="PANTHER" id="PTHR43386">
    <property type="entry name" value="OLIGOPEPTIDE TRANSPORT SYSTEM PERMEASE PROTEIN APPC"/>
    <property type="match status" value="1"/>
</dbReference>
<dbReference type="InterPro" id="IPR050366">
    <property type="entry name" value="BP-dependent_transpt_permease"/>
</dbReference>
<dbReference type="Pfam" id="PF00528">
    <property type="entry name" value="BPD_transp_1"/>
    <property type="match status" value="1"/>
</dbReference>
<dbReference type="InterPro" id="IPR035906">
    <property type="entry name" value="MetI-like_sf"/>
</dbReference>
<feature type="transmembrane region" description="Helical" evidence="7">
    <location>
        <begin position="231"/>
        <end position="256"/>
    </location>
</feature>
<comment type="similarity">
    <text evidence="7">Belongs to the binding-protein-dependent transport system permease family.</text>
</comment>
<organism evidence="9 10">
    <name type="scientific">Candidatus Korarchaeum cryptofilum</name>
    <dbReference type="NCBI Taxonomy" id="498846"/>
    <lineage>
        <taxon>Archaea</taxon>
        <taxon>Thermoproteota</taxon>
        <taxon>Candidatus Korarchaeia</taxon>
        <taxon>Candidatus Korarchaeales</taxon>
        <taxon>Candidatus Korarchaeaceae</taxon>
        <taxon>Candidatus Korarchaeum</taxon>
    </lineage>
</organism>
<keyword evidence="5 7" id="KW-1133">Transmembrane helix</keyword>
<dbReference type="Proteomes" id="UP000278149">
    <property type="component" value="Unassembled WGS sequence"/>
</dbReference>
<dbReference type="GO" id="GO:0005886">
    <property type="term" value="C:plasma membrane"/>
    <property type="evidence" value="ECO:0007669"/>
    <property type="project" value="UniProtKB-SubCell"/>
</dbReference>
<dbReference type="CDD" id="cd06261">
    <property type="entry name" value="TM_PBP2"/>
    <property type="match status" value="1"/>
</dbReference>
<evidence type="ECO:0000313" key="10">
    <source>
        <dbReference type="Proteomes" id="UP000278149"/>
    </source>
</evidence>
<sequence>MMGKLNRAEALGISLILAISIMTVLSLLPEEYFGRSSAAYSPPSPENLLGTDDLGDDVLRSLLRGSRVSLSIGILGSVFSTLIGGLIGVFSGFMGGALDDLLSSLIDLFMILPALPLMIVLAAYLGPSLLNVIIVIGLLWWPATARLVRARARQIRESPFIEGLICLGAGKLYIILRHVLPNVWGIILARFVLSVPGAILLESGLSFIGLGDPRSPSWGMMLHFAMTRGSLLRGAWWTFVPPGLCITVTSLGFILLGMGLEQRYKLSTKSVEGLL</sequence>
<evidence type="ECO:0000256" key="3">
    <source>
        <dbReference type="ARBA" id="ARBA00022475"/>
    </source>
</evidence>
<reference evidence="9 10" key="1">
    <citation type="submission" date="2018-10" db="EMBL/GenBank/DDBJ databases">
        <title>Co-occurring genomic capacity for anaerobic methane metabolism and dissimilatory sulfite reduction discovered in the Korarchaeota.</title>
        <authorList>
            <person name="Mckay L.J."/>
            <person name="Dlakic M."/>
            <person name="Fields M.W."/>
            <person name="Delmont T.O."/>
            <person name="Eren A.M."/>
            <person name="Jay Z.J."/>
            <person name="Klingelsmith K.B."/>
            <person name="Rusch D.B."/>
            <person name="Inskeep W.P."/>
        </authorList>
    </citation>
    <scope>NUCLEOTIDE SEQUENCE [LARGE SCALE GENOMIC DNA]</scope>
    <source>
        <strain evidence="9 10">WS</strain>
    </source>
</reference>
<keyword evidence="2 7" id="KW-0813">Transport</keyword>
<accession>A0A3R9QYA8</accession>
<evidence type="ECO:0000256" key="7">
    <source>
        <dbReference type="RuleBase" id="RU363032"/>
    </source>
</evidence>
<dbReference type="InterPro" id="IPR000515">
    <property type="entry name" value="MetI-like"/>
</dbReference>
<keyword evidence="3" id="KW-1003">Cell membrane</keyword>
<evidence type="ECO:0000259" key="8">
    <source>
        <dbReference type="PROSITE" id="PS50928"/>
    </source>
</evidence>
<proteinExistence type="inferred from homology"/>
<keyword evidence="6 7" id="KW-0472">Membrane</keyword>
<protein>
    <submittedName>
        <fullName evidence="9">ABC transporter permease</fullName>
    </submittedName>
</protein>
<evidence type="ECO:0000256" key="6">
    <source>
        <dbReference type="ARBA" id="ARBA00023136"/>
    </source>
</evidence>
<dbReference type="PANTHER" id="PTHR43386:SF1">
    <property type="entry name" value="D,D-DIPEPTIDE TRANSPORT SYSTEM PERMEASE PROTEIN DDPC-RELATED"/>
    <property type="match status" value="1"/>
</dbReference>
<feature type="transmembrane region" description="Helical" evidence="7">
    <location>
        <begin position="68"/>
        <end position="93"/>
    </location>
</feature>
<dbReference type="SUPFAM" id="SSF161098">
    <property type="entry name" value="MetI-like"/>
    <property type="match status" value="1"/>
</dbReference>
<name>A0A3R9QYA8_9CREN</name>
<evidence type="ECO:0000256" key="4">
    <source>
        <dbReference type="ARBA" id="ARBA00022692"/>
    </source>
</evidence>
<evidence type="ECO:0000256" key="1">
    <source>
        <dbReference type="ARBA" id="ARBA00004651"/>
    </source>
</evidence>
<feature type="domain" description="ABC transmembrane type-1" evidence="8">
    <location>
        <begin position="66"/>
        <end position="257"/>
    </location>
</feature>
<comment type="subcellular location">
    <subcellularLocation>
        <location evidence="1 7">Cell membrane</location>
        <topology evidence="1 7">Multi-pass membrane protein</topology>
    </subcellularLocation>
</comment>
<keyword evidence="4 7" id="KW-0812">Transmembrane</keyword>
<evidence type="ECO:0000256" key="5">
    <source>
        <dbReference type="ARBA" id="ARBA00022989"/>
    </source>
</evidence>